<keyword evidence="3" id="KW-0804">Transcription</keyword>
<dbReference type="SUPFAM" id="SSF46689">
    <property type="entry name" value="Homeodomain-like"/>
    <property type="match status" value="1"/>
</dbReference>
<evidence type="ECO:0000313" key="6">
    <source>
        <dbReference type="EMBL" id="TCJ30645.1"/>
    </source>
</evidence>
<evidence type="ECO:0000256" key="2">
    <source>
        <dbReference type="ARBA" id="ARBA00023125"/>
    </source>
</evidence>
<sequence>MSTSTNVTYHHGDLRATLLATAMEMLEEGTPFSLRALARRAGVSQTAPYRHFDDRDALEAALAADGFVDLKVALVGDGDGIPATVNGLIEFAVAYVHFALRRPAVFRLMFGNECTDSAPQVIEAAQELRDLLATALHNLFEGDDLDALATACWALVHGLAVLHLDGKLDASDLDATARRVRTTFAAVLSAGAIRATGR</sequence>
<feature type="DNA-binding region" description="H-T-H motif" evidence="4">
    <location>
        <begin position="33"/>
        <end position="52"/>
    </location>
</feature>
<gene>
    <name evidence="6" type="ORF">EPD65_03530</name>
</gene>
<dbReference type="AlphaFoldDB" id="A0A4R1CJU3"/>
<accession>A0A4R1CJU3</accession>
<dbReference type="EMBL" id="SJZJ01000003">
    <property type="protein sequence ID" value="TCJ30645.1"/>
    <property type="molecule type" value="Genomic_DNA"/>
</dbReference>
<dbReference type="InterPro" id="IPR009057">
    <property type="entry name" value="Homeodomain-like_sf"/>
</dbReference>
<dbReference type="PROSITE" id="PS50977">
    <property type="entry name" value="HTH_TETR_2"/>
    <property type="match status" value="1"/>
</dbReference>
<proteinExistence type="predicted"/>
<dbReference type="OrthoDB" id="3173376at2"/>
<dbReference type="Gene3D" id="1.10.357.10">
    <property type="entry name" value="Tetracycline Repressor, domain 2"/>
    <property type="match status" value="1"/>
</dbReference>
<dbReference type="InterPro" id="IPR025996">
    <property type="entry name" value="MT1864/Rv1816-like_C"/>
</dbReference>
<evidence type="ECO:0000256" key="3">
    <source>
        <dbReference type="ARBA" id="ARBA00023163"/>
    </source>
</evidence>
<dbReference type="PANTHER" id="PTHR30055">
    <property type="entry name" value="HTH-TYPE TRANSCRIPTIONAL REGULATOR RUTR"/>
    <property type="match status" value="1"/>
</dbReference>
<feature type="domain" description="HTH tetR-type" evidence="5">
    <location>
        <begin position="12"/>
        <end position="70"/>
    </location>
</feature>
<dbReference type="GO" id="GO:0003700">
    <property type="term" value="F:DNA-binding transcription factor activity"/>
    <property type="evidence" value="ECO:0007669"/>
    <property type="project" value="TreeGrafter"/>
</dbReference>
<reference evidence="6 7" key="1">
    <citation type="submission" date="2019-03" db="EMBL/GenBank/DDBJ databases">
        <authorList>
            <person name="Kim M.K.M."/>
        </authorList>
    </citation>
    <scope>NUCLEOTIDE SEQUENCE [LARGE SCALE GENOMIC DNA]</scope>
    <source>
        <strain evidence="6 7">18JY15-6</strain>
    </source>
</reference>
<evidence type="ECO:0000259" key="5">
    <source>
        <dbReference type="PROSITE" id="PS50977"/>
    </source>
</evidence>
<comment type="caution">
    <text evidence="6">The sequence shown here is derived from an EMBL/GenBank/DDBJ whole genome shotgun (WGS) entry which is preliminary data.</text>
</comment>
<dbReference type="InterPro" id="IPR001647">
    <property type="entry name" value="HTH_TetR"/>
</dbReference>
<evidence type="ECO:0000313" key="7">
    <source>
        <dbReference type="Proteomes" id="UP000295453"/>
    </source>
</evidence>
<keyword evidence="7" id="KW-1185">Reference proteome</keyword>
<dbReference type="PANTHER" id="PTHR30055:SF220">
    <property type="entry name" value="TETR-FAMILY REGULATORY PROTEIN"/>
    <property type="match status" value="1"/>
</dbReference>
<dbReference type="SUPFAM" id="SSF48498">
    <property type="entry name" value="Tetracyclin repressor-like, C-terminal domain"/>
    <property type="match status" value="1"/>
</dbReference>
<evidence type="ECO:0000256" key="4">
    <source>
        <dbReference type="PROSITE-ProRule" id="PRU00335"/>
    </source>
</evidence>
<evidence type="ECO:0000256" key="1">
    <source>
        <dbReference type="ARBA" id="ARBA00023015"/>
    </source>
</evidence>
<dbReference type="Proteomes" id="UP000295453">
    <property type="component" value="Unassembled WGS sequence"/>
</dbReference>
<dbReference type="InterPro" id="IPR036271">
    <property type="entry name" value="Tet_transcr_reg_TetR-rel_C_sf"/>
</dbReference>
<protein>
    <submittedName>
        <fullName evidence="6">TetR/AcrR family transcriptional regulator</fullName>
    </submittedName>
</protein>
<dbReference type="Pfam" id="PF13305">
    <property type="entry name" value="TetR_C_33"/>
    <property type="match status" value="1"/>
</dbReference>
<dbReference type="Pfam" id="PF00440">
    <property type="entry name" value="TetR_N"/>
    <property type="match status" value="1"/>
</dbReference>
<organism evidence="6 7">
    <name type="scientific">Nocardioides jejuensis</name>
    <dbReference type="NCBI Taxonomy" id="2502782"/>
    <lineage>
        <taxon>Bacteria</taxon>
        <taxon>Bacillati</taxon>
        <taxon>Actinomycetota</taxon>
        <taxon>Actinomycetes</taxon>
        <taxon>Propionibacteriales</taxon>
        <taxon>Nocardioidaceae</taxon>
        <taxon>Nocardioides</taxon>
    </lineage>
</organism>
<dbReference type="InterPro" id="IPR050109">
    <property type="entry name" value="HTH-type_TetR-like_transc_reg"/>
</dbReference>
<keyword evidence="1" id="KW-0805">Transcription regulation</keyword>
<dbReference type="GO" id="GO:0000976">
    <property type="term" value="F:transcription cis-regulatory region binding"/>
    <property type="evidence" value="ECO:0007669"/>
    <property type="project" value="TreeGrafter"/>
</dbReference>
<name>A0A4R1CJU3_9ACTN</name>
<keyword evidence="2 4" id="KW-0238">DNA-binding</keyword>